<accession>A0A2P6NZH6</accession>
<dbReference type="Proteomes" id="UP000241769">
    <property type="component" value="Unassembled WGS sequence"/>
</dbReference>
<proteinExistence type="predicted"/>
<dbReference type="EMBL" id="MDYQ01000234">
    <property type="protein sequence ID" value="PRP78247.1"/>
    <property type="molecule type" value="Genomic_DNA"/>
</dbReference>
<comment type="caution">
    <text evidence="2">The sequence shown here is derived from an EMBL/GenBank/DDBJ whole genome shotgun (WGS) entry which is preliminary data.</text>
</comment>
<name>A0A2P6NZH6_9EUKA</name>
<evidence type="ECO:0000313" key="2">
    <source>
        <dbReference type="EMBL" id="PRP89350.1"/>
    </source>
</evidence>
<gene>
    <name evidence="2" type="ORF">PROFUN_02224</name>
    <name evidence="1" type="ORF">PROFUN_13857</name>
</gene>
<evidence type="ECO:0000313" key="1">
    <source>
        <dbReference type="EMBL" id="PRP78247.1"/>
    </source>
</evidence>
<organism evidence="2 3">
    <name type="scientific">Planoprotostelium fungivorum</name>
    <dbReference type="NCBI Taxonomy" id="1890364"/>
    <lineage>
        <taxon>Eukaryota</taxon>
        <taxon>Amoebozoa</taxon>
        <taxon>Evosea</taxon>
        <taxon>Variosea</taxon>
        <taxon>Cavosteliida</taxon>
        <taxon>Cavosteliaceae</taxon>
        <taxon>Planoprotostelium</taxon>
    </lineage>
</organism>
<protein>
    <submittedName>
        <fullName evidence="2">Uncharacterized protein</fullName>
    </submittedName>
</protein>
<evidence type="ECO:0000313" key="3">
    <source>
        <dbReference type="Proteomes" id="UP000241769"/>
    </source>
</evidence>
<dbReference type="EMBL" id="MDYQ01000004">
    <property type="protein sequence ID" value="PRP89350.1"/>
    <property type="molecule type" value="Genomic_DNA"/>
</dbReference>
<reference evidence="2 3" key="1">
    <citation type="journal article" date="2018" name="Genome Biol. Evol.">
        <title>Multiple Roots of Fruiting Body Formation in Amoebozoa.</title>
        <authorList>
            <person name="Hillmann F."/>
            <person name="Forbes G."/>
            <person name="Novohradska S."/>
            <person name="Ferling I."/>
            <person name="Riege K."/>
            <person name="Groth M."/>
            <person name="Westermann M."/>
            <person name="Marz M."/>
            <person name="Spaller T."/>
            <person name="Winckler T."/>
            <person name="Schaap P."/>
            <person name="Glockner G."/>
        </authorList>
    </citation>
    <scope>NUCLEOTIDE SEQUENCE [LARGE SCALE GENOMIC DNA]</scope>
    <source>
        <strain evidence="2 3">Jena</strain>
    </source>
</reference>
<dbReference type="AlphaFoldDB" id="A0A2P6NZH6"/>
<dbReference type="InParanoid" id="A0A2P6NZH6"/>
<keyword evidence="3" id="KW-1185">Reference proteome</keyword>
<sequence length="163" mass="19333">MFNESNGFIDEEDIHQICKTPTATKNLSFWLQYLEENACVSSASQACKERCHHRVYWLRDMFNILEQGIQQMTCRCDDITMQLDQAKRFPSNETYNRPTFVTLERLNSADHCTLESVRIEREKNVECLREVKKLLPPEGREQRFVNMIEKKITPSQKWILNEI</sequence>